<evidence type="ECO:0000256" key="7">
    <source>
        <dbReference type="SAM" id="SignalP"/>
    </source>
</evidence>
<keyword evidence="7" id="KW-0732">Signal</keyword>
<dbReference type="SUPFAM" id="SSF46626">
    <property type="entry name" value="Cytochrome c"/>
    <property type="match status" value="1"/>
</dbReference>
<evidence type="ECO:0000259" key="8">
    <source>
        <dbReference type="PROSITE" id="PS51007"/>
    </source>
</evidence>
<comment type="caution">
    <text evidence="9">The sequence shown here is derived from an EMBL/GenBank/DDBJ whole genome shotgun (WGS) entry which is preliminary data.</text>
</comment>
<dbReference type="PROSITE" id="PS51007">
    <property type="entry name" value="CYTC"/>
    <property type="match status" value="1"/>
</dbReference>
<dbReference type="PRINTS" id="PR00604">
    <property type="entry name" value="CYTCHRMECIAB"/>
</dbReference>
<evidence type="ECO:0000313" key="10">
    <source>
        <dbReference type="Proteomes" id="UP000661077"/>
    </source>
</evidence>
<keyword evidence="1" id="KW-0813">Transport</keyword>
<dbReference type="RefSeq" id="WP_203168897.1">
    <property type="nucleotide sequence ID" value="NZ_JAEVLS010000004.1"/>
</dbReference>
<name>A0ABS1X0T4_9GAMM</name>
<evidence type="ECO:0000256" key="3">
    <source>
        <dbReference type="ARBA" id="ARBA00022723"/>
    </source>
</evidence>
<sequence>MITRDVVAAGWVVLGIAWAAPPASAAEPAPAAFNNHCRTCHSVKEGDHRLGPSLHKIHGAKAGASSGYGNYSQGLKSSGITWDDATLDKFIQNPDQVVPNNNMKPYKGIDDQAVRQQIVDYLRSQSSS</sequence>
<dbReference type="Proteomes" id="UP000661077">
    <property type="component" value="Unassembled WGS sequence"/>
</dbReference>
<gene>
    <name evidence="9" type="ORF">JM946_18775</name>
</gene>
<evidence type="ECO:0000313" key="9">
    <source>
        <dbReference type="EMBL" id="MBM0106782.1"/>
    </source>
</evidence>
<evidence type="ECO:0000256" key="2">
    <source>
        <dbReference type="ARBA" id="ARBA00022617"/>
    </source>
</evidence>
<dbReference type="InterPro" id="IPR009056">
    <property type="entry name" value="Cyt_c-like_dom"/>
</dbReference>
<evidence type="ECO:0000256" key="1">
    <source>
        <dbReference type="ARBA" id="ARBA00022448"/>
    </source>
</evidence>
<evidence type="ECO:0000256" key="5">
    <source>
        <dbReference type="ARBA" id="ARBA00023004"/>
    </source>
</evidence>
<keyword evidence="3 6" id="KW-0479">Metal-binding</keyword>
<keyword evidence="5 6" id="KW-0408">Iron</keyword>
<protein>
    <submittedName>
        <fullName evidence="9">C-type cytochrome</fullName>
    </submittedName>
</protein>
<feature type="signal peptide" evidence="7">
    <location>
        <begin position="1"/>
        <end position="25"/>
    </location>
</feature>
<dbReference type="Pfam" id="PF00034">
    <property type="entry name" value="Cytochrom_C"/>
    <property type="match status" value="1"/>
</dbReference>
<reference evidence="9 10" key="1">
    <citation type="journal article" date="2021" name="Int. J. Syst. Evol. Microbiol.">
        <title>Steroidobacter gossypii sp. nov., isolated from soil of cotton cropping field.</title>
        <authorList>
            <person name="Huang R."/>
            <person name="Yang S."/>
            <person name="Zhen C."/>
            <person name="Liu W."/>
        </authorList>
    </citation>
    <scope>NUCLEOTIDE SEQUENCE [LARGE SCALE GENOMIC DNA]</scope>
    <source>
        <strain evidence="9 10">S1-65</strain>
    </source>
</reference>
<dbReference type="PANTHER" id="PTHR11961">
    <property type="entry name" value="CYTOCHROME C"/>
    <property type="match status" value="1"/>
</dbReference>
<keyword evidence="10" id="KW-1185">Reference proteome</keyword>
<dbReference type="InterPro" id="IPR002327">
    <property type="entry name" value="Cyt_c_1A/1B"/>
</dbReference>
<evidence type="ECO:0000256" key="6">
    <source>
        <dbReference type="PROSITE-ProRule" id="PRU00433"/>
    </source>
</evidence>
<proteinExistence type="predicted"/>
<evidence type="ECO:0000256" key="4">
    <source>
        <dbReference type="ARBA" id="ARBA00022982"/>
    </source>
</evidence>
<dbReference type="Gene3D" id="1.10.760.10">
    <property type="entry name" value="Cytochrome c-like domain"/>
    <property type="match status" value="1"/>
</dbReference>
<feature type="domain" description="Cytochrome c" evidence="8">
    <location>
        <begin position="24"/>
        <end position="126"/>
    </location>
</feature>
<keyword evidence="2 6" id="KW-0349">Heme</keyword>
<dbReference type="InterPro" id="IPR036909">
    <property type="entry name" value="Cyt_c-like_dom_sf"/>
</dbReference>
<organism evidence="9 10">
    <name type="scientific">Steroidobacter gossypii</name>
    <dbReference type="NCBI Taxonomy" id="2805490"/>
    <lineage>
        <taxon>Bacteria</taxon>
        <taxon>Pseudomonadati</taxon>
        <taxon>Pseudomonadota</taxon>
        <taxon>Gammaproteobacteria</taxon>
        <taxon>Steroidobacterales</taxon>
        <taxon>Steroidobacteraceae</taxon>
        <taxon>Steroidobacter</taxon>
    </lineage>
</organism>
<dbReference type="EMBL" id="JAEVLS010000004">
    <property type="protein sequence ID" value="MBM0106782.1"/>
    <property type="molecule type" value="Genomic_DNA"/>
</dbReference>
<keyword evidence="4" id="KW-0249">Electron transport</keyword>
<accession>A0ABS1X0T4</accession>
<feature type="chain" id="PRO_5045289408" evidence="7">
    <location>
        <begin position="26"/>
        <end position="128"/>
    </location>
</feature>